<evidence type="ECO:0000313" key="5">
    <source>
        <dbReference type="Proteomes" id="UP001279860"/>
    </source>
</evidence>
<dbReference type="CDD" id="cd04301">
    <property type="entry name" value="NAT_SF"/>
    <property type="match status" value="1"/>
</dbReference>
<keyword evidence="5" id="KW-1185">Reference proteome</keyword>
<dbReference type="InterPro" id="IPR000182">
    <property type="entry name" value="GNAT_dom"/>
</dbReference>
<dbReference type="EMBL" id="JAWRCP010000002">
    <property type="protein sequence ID" value="MDW6094869.1"/>
    <property type="molecule type" value="Genomic_DNA"/>
</dbReference>
<feature type="domain" description="N-acetyltransferase" evidence="3">
    <location>
        <begin position="3"/>
        <end position="158"/>
    </location>
</feature>
<keyword evidence="2" id="KW-0012">Acyltransferase</keyword>
<evidence type="ECO:0000256" key="2">
    <source>
        <dbReference type="ARBA" id="ARBA00023315"/>
    </source>
</evidence>
<protein>
    <submittedName>
        <fullName evidence="4">GNAT family N-acetyltransferase</fullName>
    </submittedName>
</protein>
<gene>
    <name evidence="4" type="ORF">SBX64_20195</name>
</gene>
<dbReference type="Gene3D" id="3.40.630.30">
    <property type="match status" value="1"/>
</dbReference>
<proteinExistence type="predicted"/>
<reference evidence="4 5" key="1">
    <citation type="submission" date="2023-11" db="EMBL/GenBank/DDBJ databases">
        <title>Plant-associative lifestyle of Vibrio porteresiae and its evolutionary dynamics.</title>
        <authorList>
            <person name="Rameshkumar N."/>
            <person name="Kirti K."/>
        </authorList>
    </citation>
    <scope>NUCLEOTIDE SEQUENCE [LARGE SCALE GENOMIC DNA]</scope>
    <source>
        <strain evidence="4 5">MSSRF7</strain>
    </source>
</reference>
<dbReference type="InterPro" id="IPR050680">
    <property type="entry name" value="YpeA/RimI_acetyltransf"/>
</dbReference>
<dbReference type="Proteomes" id="UP001279860">
    <property type="component" value="Unassembled WGS sequence"/>
</dbReference>
<sequence length="164" mass="19433">MEIVFKKIDISVDFDACIEARRDAYFCSFGHYEGFETFLRGYRERMAERLNNPEWFYIHVIVNDQLVGQLEFHTHSSEHNAGYINLIYLKPGFRGCGLAPELHEYIVNKLTKSGCEYVMLSVSRTNLRAINFYKKYGWKFVRKNPKHRETDFYGLRLNSINVQK</sequence>
<dbReference type="RefSeq" id="WP_318585776.1">
    <property type="nucleotide sequence ID" value="NZ_JAWRCP010000002.1"/>
</dbReference>
<accession>A0ABU4IZN3</accession>
<name>A0ABU4IZN3_9VIBR</name>
<keyword evidence="1" id="KW-0808">Transferase</keyword>
<dbReference type="PROSITE" id="PS51186">
    <property type="entry name" value="GNAT"/>
    <property type="match status" value="1"/>
</dbReference>
<evidence type="ECO:0000259" key="3">
    <source>
        <dbReference type="PROSITE" id="PS51186"/>
    </source>
</evidence>
<dbReference type="SUPFAM" id="SSF55729">
    <property type="entry name" value="Acyl-CoA N-acyltransferases (Nat)"/>
    <property type="match status" value="1"/>
</dbReference>
<evidence type="ECO:0000313" key="4">
    <source>
        <dbReference type="EMBL" id="MDW6094869.1"/>
    </source>
</evidence>
<organism evidence="4 5">
    <name type="scientific">Vibrio rhizosphaerae</name>
    <dbReference type="NCBI Taxonomy" id="398736"/>
    <lineage>
        <taxon>Bacteria</taxon>
        <taxon>Pseudomonadati</taxon>
        <taxon>Pseudomonadota</taxon>
        <taxon>Gammaproteobacteria</taxon>
        <taxon>Vibrionales</taxon>
        <taxon>Vibrionaceae</taxon>
        <taxon>Vibrio</taxon>
    </lineage>
</organism>
<dbReference type="InterPro" id="IPR016181">
    <property type="entry name" value="Acyl_CoA_acyltransferase"/>
</dbReference>
<dbReference type="Pfam" id="PF00583">
    <property type="entry name" value="Acetyltransf_1"/>
    <property type="match status" value="1"/>
</dbReference>
<comment type="caution">
    <text evidence="4">The sequence shown here is derived from an EMBL/GenBank/DDBJ whole genome shotgun (WGS) entry which is preliminary data.</text>
</comment>
<evidence type="ECO:0000256" key="1">
    <source>
        <dbReference type="ARBA" id="ARBA00022679"/>
    </source>
</evidence>
<dbReference type="PANTHER" id="PTHR43420">
    <property type="entry name" value="ACETYLTRANSFERASE"/>
    <property type="match status" value="1"/>
</dbReference>